<dbReference type="OrthoDB" id="10261027at2759"/>
<organism evidence="3 4">
    <name type="scientific">Gigaspora margarita</name>
    <dbReference type="NCBI Taxonomy" id="4874"/>
    <lineage>
        <taxon>Eukaryota</taxon>
        <taxon>Fungi</taxon>
        <taxon>Fungi incertae sedis</taxon>
        <taxon>Mucoromycota</taxon>
        <taxon>Glomeromycotina</taxon>
        <taxon>Glomeromycetes</taxon>
        <taxon>Diversisporales</taxon>
        <taxon>Gigasporaceae</taxon>
        <taxon>Gigaspora</taxon>
    </lineage>
</organism>
<dbReference type="PROSITE" id="PS50011">
    <property type="entry name" value="PROTEIN_KINASE_DOM"/>
    <property type="match status" value="1"/>
</dbReference>
<dbReference type="EMBL" id="WTPW01000069">
    <property type="protein sequence ID" value="KAF0552277.1"/>
    <property type="molecule type" value="Genomic_DNA"/>
</dbReference>
<dbReference type="InterPro" id="IPR051681">
    <property type="entry name" value="Ser/Thr_Kinases-Pseudokinases"/>
</dbReference>
<dbReference type="GO" id="GO:0005524">
    <property type="term" value="F:ATP binding"/>
    <property type="evidence" value="ECO:0007669"/>
    <property type="project" value="UniProtKB-UniRule"/>
</dbReference>
<evidence type="ECO:0000259" key="2">
    <source>
        <dbReference type="PROSITE" id="PS50011"/>
    </source>
</evidence>
<dbReference type="PIRSF" id="PIRSF000654">
    <property type="entry name" value="Integrin-linked_kinase"/>
    <property type="match status" value="1"/>
</dbReference>
<dbReference type="InterPro" id="IPR011009">
    <property type="entry name" value="Kinase-like_dom_sf"/>
</dbReference>
<evidence type="ECO:0000256" key="1">
    <source>
        <dbReference type="PROSITE-ProRule" id="PRU10141"/>
    </source>
</evidence>
<comment type="caution">
    <text evidence="3">The sequence shown here is derived from an EMBL/GenBank/DDBJ whole genome shotgun (WGS) entry which is preliminary data.</text>
</comment>
<dbReference type="AlphaFoldDB" id="A0A8H4B193"/>
<dbReference type="GO" id="GO:0004674">
    <property type="term" value="F:protein serine/threonine kinase activity"/>
    <property type="evidence" value="ECO:0007669"/>
    <property type="project" value="TreeGrafter"/>
</dbReference>
<dbReference type="Gene3D" id="1.10.510.10">
    <property type="entry name" value="Transferase(Phosphotransferase) domain 1"/>
    <property type="match status" value="1"/>
</dbReference>
<proteinExistence type="predicted"/>
<evidence type="ECO:0000313" key="3">
    <source>
        <dbReference type="EMBL" id="KAF0552277.1"/>
    </source>
</evidence>
<dbReference type="InterPro" id="IPR001245">
    <property type="entry name" value="Ser-Thr/Tyr_kinase_cat_dom"/>
</dbReference>
<protein>
    <submittedName>
        <fullName evidence="3">Kinase-like domain-containing protein</fullName>
    </submittedName>
</protein>
<gene>
    <name evidence="3" type="ORF">F8M41_022231</name>
</gene>
<keyword evidence="3" id="KW-0808">Transferase</keyword>
<keyword evidence="1" id="KW-0547">Nucleotide-binding</keyword>
<keyword evidence="3" id="KW-0418">Kinase</keyword>
<sequence length="335" mass="38168">MPKPLISLFLCDKSSSKVPEIGKGDPLRYYEWIEENLENGAIQFLDHSKFNDINEIGRGGHGVVYSAEYRGEYIVFKELQNNKIRTIVNELKQHVAVNDSENVIKFLGITIDSGNRGNSEQKNYMIVLQYANGGTLRDYLQNKINENIFRISWADLISIAEQIIFGLRDLHLNNIVHGDLHPKNILIVHDDNSKFKVVLSDFGSASKSGDSVISIHGKYLTIEYADPQFFIDPEMIEPKFKSDIYGLGVILWELTSGIRPFSKVVNKLAISYLVAQKGKREKEVPGTPSSYVKLYKKCWSTKPKKRPKIEEILRKLEKSKDVVKTIQNSLSSFVR</sequence>
<dbReference type="Proteomes" id="UP000439903">
    <property type="component" value="Unassembled WGS sequence"/>
</dbReference>
<dbReference type="InterPro" id="IPR017441">
    <property type="entry name" value="Protein_kinase_ATP_BS"/>
</dbReference>
<feature type="binding site" evidence="1">
    <location>
        <position position="77"/>
    </location>
    <ligand>
        <name>ATP</name>
        <dbReference type="ChEBI" id="CHEBI:30616"/>
    </ligand>
</feature>
<keyword evidence="4" id="KW-1185">Reference proteome</keyword>
<dbReference type="PRINTS" id="PR00109">
    <property type="entry name" value="TYRKINASE"/>
</dbReference>
<accession>A0A8H4B193</accession>
<feature type="domain" description="Protein kinase" evidence="2">
    <location>
        <begin position="50"/>
        <end position="323"/>
    </location>
</feature>
<reference evidence="3 4" key="1">
    <citation type="journal article" date="2019" name="Environ. Microbiol.">
        <title>At the nexus of three kingdoms: the genome of the mycorrhizal fungus Gigaspora margarita provides insights into plant, endobacterial and fungal interactions.</title>
        <authorList>
            <person name="Venice F."/>
            <person name="Ghignone S."/>
            <person name="Salvioli di Fossalunga A."/>
            <person name="Amselem J."/>
            <person name="Novero M."/>
            <person name="Xianan X."/>
            <person name="Sedzielewska Toro K."/>
            <person name="Morin E."/>
            <person name="Lipzen A."/>
            <person name="Grigoriev I.V."/>
            <person name="Henrissat B."/>
            <person name="Martin F.M."/>
            <person name="Bonfante P."/>
        </authorList>
    </citation>
    <scope>NUCLEOTIDE SEQUENCE [LARGE SCALE GENOMIC DNA]</scope>
    <source>
        <strain evidence="3 4">BEG34</strain>
    </source>
</reference>
<name>A0A8H4B193_GIGMA</name>
<dbReference type="Pfam" id="PF00069">
    <property type="entry name" value="Pkinase"/>
    <property type="match status" value="1"/>
</dbReference>
<dbReference type="SUPFAM" id="SSF56112">
    <property type="entry name" value="Protein kinase-like (PK-like)"/>
    <property type="match status" value="1"/>
</dbReference>
<keyword evidence="1" id="KW-0067">ATP-binding</keyword>
<dbReference type="PROSITE" id="PS00107">
    <property type="entry name" value="PROTEIN_KINASE_ATP"/>
    <property type="match status" value="1"/>
</dbReference>
<evidence type="ECO:0000313" key="4">
    <source>
        <dbReference type="Proteomes" id="UP000439903"/>
    </source>
</evidence>
<dbReference type="InterPro" id="IPR000719">
    <property type="entry name" value="Prot_kinase_dom"/>
</dbReference>
<dbReference type="PANTHER" id="PTHR44329">
    <property type="entry name" value="SERINE/THREONINE-PROTEIN KINASE TNNI3K-RELATED"/>
    <property type="match status" value="1"/>
</dbReference>